<keyword evidence="3" id="KW-1185">Reference proteome</keyword>
<protein>
    <submittedName>
        <fullName evidence="2">Uncharacterized protein</fullName>
    </submittedName>
</protein>
<comment type="caution">
    <text evidence="2">The sequence shown here is derived from an EMBL/GenBank/DDBJ whole genome shotgun (WGS) entry which is preliminary data.</text>
</comment>
<feature type="non-terminal residue" evidence="2">
    <location>
        <position position="1"/>
    </location>
</feature>
<gene>
    <name evidence="2" type="ORF">KUDE01_011893</name>
</gene>
<evidence type="ECO:0000313" key="3">
    <source>
        <dbReference type="Proteomes" id="UP001228049"/>
    </source>
</evidence>
<proteinExistence type="predicted"/>
<dbReference type="Proteomes" id="UP001228049">
    <property type="component" value="Unassembled WGS sequence"/>
</dbReference>
<dbReference type="AlphaFoldDB" id="A0AAD9CNQ4"/>
<feature type="chain" id="PRO_5042055337" evidence="1">
    <location>
        <begin position="23"/>
        <end position="52"/>
    </location>
</feature>
<feature type="signal peptide" evidence="1">
    <location>
        <begin position="1"/>
        <end position="22"/>
    </location>
</feature>
<evidence type="ECO:0000313" key="2">
    <source>
        <dbReference type="EMBL" id="KAK1904712.1"/>
    </source>
</evidence>
<name>A0AAD9CNQ4_DISEL</name>
<evidence type="ECO:0000256" key="1">
    <source>
        <dbReference type="SAM" id="SignalP"/>
    </source>
</evidence>
<reference evidence="2" key="1">
    <citation type="submission" date="2023-04" db="EMBL/GenBank/DDBJ databases">
        <title>Chromosome-level genome of Chaenocephalus aceratus.</title>
        <authorList>
            <person name="Park H."/>
        </authorList>
    </citation>
    <scope>NUCLEOTIDE SEQUENCE</scope>
    <source>
        <strain evidence="2">DE</strain>
        <tissue evidence="2">Muscle</tissue>
    </source>
</reference>
<keyword evidence="1" id="KW-0732">Signal</keyword>
<sequence length="52" mass="5681">MNFLGKLTNVLLLVLLAAQALSAAVSLSQMWYHESTRGSSTKCLRVVTLRST</sequence>
<organism evidence="2 3">
    <name type="scientific">Dissostichus eleginoides</name>
    <name type="common">Patagonian toothfish</name>
    <name type="synonym">Dissostichus amissus</name>
    <dbReference type="NCBI Taxonomy" id="100907"/>
    <lineage>
        <taxon>Eukaryota</taxon>
        <taxon>Metazoa</taxon>
        <taxon>Chordata</taxon>
        <taxon>Craniata</taxon>
        <taxon>Vertebrata</taxon>
        <taxon>Euteleostomi</taxon>
        <taxon>Actinopterygii</taxon>
        <taxon>Neopterygii</taxon>
        <taxon>Teleostei</taxon>
        <taxon>Neoteleostei</taxon>
        <taxon>Acanthomorphata</taxon>
        <taxon>Eupercaria</taxon>
        <taxon>Perciformes</taxon>
        <taxon>Notothenioidei</taxon>
        <taxon>Nototheniidae</taxon>
        <taxon>Dissostichus</taxon>
    </lineage>
</organism>
<accession>A0AAD9CNQ4</accession>
<dbReference type="EMBL" id="JASDAP010000004">
    <property type="protein sequence ID" value="KAK1904712.1"/>
    <property type="molecule type" value="Genomic_DNA"/>
</dbReference>